<sequence length="503" mass="53319">MDSSKENKPEEVVGDDGDDDDNIYPPIPIGQQLSAETIRNGGKLEVIGDDDDDNINPPIPIQQQLSAETKRNGGKLEVIGDDDDDNINPPIPIQQLLVGESTKRDRKLEVIGDDDGDNVNPPIPIEVQFSTVETKKSHGKLEVIGDDNNHIINPPIPIEQVAAALEDEEKGQQFTRMVSLRSAAADSSNSLVALGSSIVADGSIERRTDNVFSPLERPSSIPFYSSHQIAPDSDDDDIEQQLEVDLAQSADDPPFPLLEATLVDDVVYDAVAFDEVSVRPSWRKRHPKLAAGGLFLVIAAVVASAVVPSIALSGRNREQTAGSKNEDDILVVDSDATKNNLSPTTGAPVLTSPTTGAPVLTNPTTGAPVLTSPTTGAPVLTSPLSGLCEPNGGTCGCGKDGNGGVITLNRFWGDSSDEQVWGCGGAFALTGLELSQQWDSSTVQSSVGVIFEQGDSYHGWEGCCQVCGLNLQMAGRLSSGWYCEKDLFATGIWLKGNPDAAVV</sequence>
<keyword evidence="2" id="KW-1133">Transmembrane helix</keyword>
<proteinExistence type="predicted"/>
<evidence type="ECO:0000256" key="2">
    <source>
        <dbReference type="SAM" id="Phobius"/>
    </source>
</evidence>
<keyword evidence="4" id="KW-1185">Reference proteome</keyword>
<accession>A0ABD3MPV0</accession>
<feature type="region of interest" description="Disordered" evidence="1">
    <location>
        <begin position="337"/>
        <end position="375"/>
    </location>
</feature>
<keyword evidence="2" id="KW-0472">Membrane</keyword>
<dbReference type="EMBL" id="JALLBG020000089">
    <property type="protein sequence ID" value="KAL3766030.1"/>
    <property type="molecule type" value="Genomic_DNA"/>
</dbReference>
<evidence type="ECO:0000313" key="3">
    <source>
        <dbReference type="EMBL" id="KAL3766030.1"/>
    </source>
</evidence>
<organism evidence="3 4">
    <name type="scientific">Discostella pseudostelligera</name>
    <dbReference type="NCBI Taxonomy" id="259834"/>
    <lineage>
        <taxon>Eukaryota</taxon>
        <taxon>Sar</taxon>
        <taxon>Stramenopiles</taxon>
        <taxon>Ochrophyta</taxon>
        <taxon>Bacillariophyta</taxon>
        <taxon>Coscinodiscophyceae</taxon>
        <taxon>Thalassiosirophycidae</taxon>
        <taxon>Stephanodiscales</taxon>
        <taxon>Stephanodiscaceae</taxon>
        <taxon>Discostella</taxon>
    </lineage>
</organism>
<feature type="transmembrane region" description="Helical" evidence="2">
    <location>
        <begin position="289"/>
        <end position="311"/>
    </location>
</feature>
<gene>
    <name evidence="3" type="ORF">ACHAWU_002745</name>
</gene>
<evidence type="ECO:0000256" key="1">
    <source>
        <dbReference type="SAM" id="MobiDB-lite"/>
    </source>
</evidence>
<feature type="compositionally biased region" description="Basic and acidic residues" evidence="1">
    <location>
        <begin position="1"/>
        <end position="11"/>
    </location>
</feature>
<feature type="compositionally biased region" description="Acidic residues" evidence="1">
    <location>
        <begin position="12"/>
        <end position="22"/>
    </location>
</feature>
<comment type="caution">
    <text evidence="3">The sequence shown here is derived from an EMBL/GenBank/DDBJ whole genome shotgun (WGS) entry which is preliminary data.</text>
</comment>
<dbReference type="Proteomes" id="UP001530293">
    <property type="component" value="Unassembled WGS sequence"/>
</dbReference>
<protein>
    <submittedName>
        <fullName evidence="3">Uncharacterized protein</fullName>
    </submittedName>
</protein>
<feature type="region of interest" description="Disordered" evidence="1">
    <location>
        <begin position="1"/>
        <end position="30"/>
    </location>
</feature>
<reference evidence="3 4" key="1">
    <citation type="submission" date="2024-10" db="EMBL/GenBank/DDBJ databases">
        <title>Updated reference genomes for cyclostephanoid diatoms.</title>
        <authorList>
            <person name="Roberts W.R."/>
            <person name="Alverson A.J."/>
        </authorList>
    </citation>
    <scope>NUCLEOTIDE SEQUENCE [LARGE SCALE GENOMIC DNA]</scope>
    <source>
        <strain evidence="3 4">AJA232-27</strain>
    </source>
</reference>
<evidence type="ECO:0000313" key="4">
    <source>
        <dbReference type="Proteomes" id="UP001530293"/>
    </source>
</evidence>
<dbReference type="AlphaFoldDB" id="A0ABD3MPV0"/>
<name>A0ABD3MPV0_9STRA</name>
<keyword evidence="2" id="KW-0812">Transmembrane</keyword>